<keyword evidence="2" id="KW-1185">Reference proteome</keyword>
<dbReference type="AlphaFoldDB" id="A0A4U6VKE5"/>
<sequence>MCLLFLPACLSSVYTWDGMSLFICVVRGFSHLFLFLRAVIQVQTILRPVRFSLFSRLISHQTVFSSHNKSAVSAFQPAYKLKRLGVDHKSAICNCVKPGQLAKKFIVF</sequence>
<protein>
    <submittedName>
        <fullName evidence="1">Uncharacterized protein</fullName>
    </submittedName>
</protein>
<accession>A0A4U6VKE5</accession>
<dbReference type="EMBL" id="CM016554">
    <property type="protein sequence ID" value="TKW28673.1"/>
    <property type="molecule type" value="Genomic_DNA"/>
</dbReference>
<proteinExistence type="predicted"/>
<evidence type="ECO:0000313" key="1">
    <source>
        <dbReference type="EMBL" id="TKW28673.1"/>
    </source>
</evidence>
<gene>
    <name evidence="1" type="ORF">SEVIR_3G344400v2</name>
</gene>
<dbReference type="Proteomes" id="UP000298652">
    <property type="component" value="Chromosome 3"/>
</dbReference>
<name>A0A4U6VKE5_SETVI</name>
<dbReference type="Gramene" id="TKW28673">
    <property type="protein sequence ID" value="TKW28673"/>
    <property type="gene ID" value="SEVIR_3G344400v2"/>
</dbReference>
<reference evidence="1" key="1">
    <citation type="submission" date="2019-03" db="EMBL/GenBank/DDBJ databases">
        <title>WGS assembly of Setaria viridis.</title>
        <authorList>
            <person name="Huang P."/>
            <person name="Jenkins J."/>
            <person name="Grimwood J."/>
            <person name="Barry K."/>
            <person name="Healey A."/>
            <person name="Mamidi S."/>
            <person name="Sreedasyam A."/>
            <person name="Shu S."/>
            <person name="Feldman M."/>
            <person name="Wu J."/>
            <person name="Yu Y."/>
            <person name="Chen C."/>
            <person name="Johnson J."/>
            <person name="Rokhsar D."/>
            <person name="Baxter I."/>
            <person name="Schmutz J."/>
            <person name="Brutnell T."/>
            <person name="Kellogg E."/>
        </authorList>
    </citation>
    <scope>NUCLEOTIDE SEQUENCE [LARGE SCALE GENOMIC DNA]</scope>
</reference>
<evidence type="ECO:0000313" key="2">
    <source>
        <dbReference type="Proteomes" id="UP000298652"/>
    </source>
</evidence>
<organism evidence="1 2">
    <name type="scientific">Setaria viridis</name>
    <name type="common">Green bristlegrass</name>
    <name type="synonym">Setaria italica subsp. viridis</name>
    <dbReference type="NCBI Taxonomy" id="4556"/>
    <lineage>
        <taxon>Eukaryota</taxon>
        <taxon>Viridiplantae</taxon>
        <taxon>Streptophyta</taxon>
        <taxon>Embryophyta</taxon>
        <taxon>Tracheophyta</taxon>
        <taxon>Spermatophyta</taxon>
        <taxon>Magnoliopsida</taxon>
        <taxon>Liliopsida</taxon>
        <taxon>Poales</taxon>
        <taxon>Poaceae</taxon>
        <taxon>PACMAD clade</taxon>
        <taxon>Panicoideae</taxon>
        <taxon>Panicodae</taxon>
        <taxon>Paniceae</taxon>
        <taxon>Cenchrinae</taxon>
        <taxon>Setaria</taxon>
    </lineage>
</organism>